<accession>A0ABR6VNT3</accession>
<evidence type="ECO:0000313" key="2">
    <source>
        <dbReference type="Proteomes" id="UP000659698"/>
    </source>
</evidence>
<reference evidence="1 2" key="1">
    <citation type="journal article" date="2019" name="Int. J. Syst. Evol. Microbiol.">
        <title>Rufibacter sediminis sp. nov., isolated from freshwater lake sediment.</title>
        <authorList>
            <person name="Qu J.H."/>
            <person name="Zhang L.J."/>
            <person name="Fu Y.H."/>
            <person name="Li H.F."/>
        </authorList>
    </citation>
    <scope>NUCLEOTIDE SEQUENCE [LARGE SCALE GENOMIC DNA]</scope>
    <source>
        <strain evidence="1 2">H-1</strain>
    </source>
</reference>
<dbReference type="EMBL" id="JACOAF010000008">
    <property type="protein sequence ID" value="MBC3538813.1"/>
    <property type="molecule type" value="Genomic_DNA"/>
</dbReference>
<sequence length="80" mass="9341">MQREFTATATCIGMFSETCFIKVPEILFVSQFFKKRGAIWLVFRKKIMKSVAIVENNIQVCRQERGMDKANRLYVIVGFK</sequence>
<name>A0ABR6VNT3_9BACT</name>
<dbReference type="Proteomes" id="UP000659698">
    <property type="component" value="Unassembled WGS sequence"/>
</dbReference>
<protein>
    <submittedName>
        <fullName evidence="1">Uncharacterized protein</fullName>
    </submittedName>
</protein>
<evidence type="ECO:0000313" key="1">
    <source>
        <dbReference type="EMBL" id="MBC3538813.1"/>
    </source>
</evidence>
<keyword evidence="2" id="KW-1185">Reference proteome</keyword>
<comment type="caution">
    <text evidence="1">The sequence shown here is derived from an EMBL/GenBank/DDBJ whole genome shotgun (WGS) entry which is preliminary data.</text>
</comment>
<proteinExistence type="predicted"/>
<gene>
    <name evidence="1" type="ORF">H7U12_03920</name>
</gene>
<dbReference type="RefSeq" id="WP_255897367.1">
    <property type="nucleotide sequence ID" value="NZ_JAFMZN010000007.1"/>
</dbReference>
<organism evidence="1 2">
    <name type="scientific">Rufibacter sediminis</name>
    <dbReference type="NCBI Taxonomy" id="2762756"/>
    <lineage>
        <taxon>Bacteria</taxon>
        <taxon>Pseudomonadati</taxon>
        <taxon>Bacteroidota</taxon>
        <taxon>Cytophagia</taxon>
        <taxon>Cytophagales</taxon>
        <taxon>Hymenobacteraceae</taxon>
        <taxon>Rufibacter</taxon>
    </lineage>
</organism>